<dbReference type="GeneID" id="589006"/>
<dbReference type="GO" id="GO:0003677">
    <property type="term" value="F:DNA binding"/>
    <property type="evidence" value="ECO:0007669"/>
    <property type="project" value="UniProtKB-KW"/>
</dbReference>
<keyword evidence="5" id="KW-0804">Transcription</keyword>
<evidence type="ECO:0000256" key="8">
    <source>
        <dbReference type="SAM" id="MobiDB-lite"/>
    </source>
</evidence>
<dbReference type="AlphaFoldDB" id="A0A7M7RI63"/>
<evidence type="ECO:0000313" key="10">
    <source>
        <dbReference type="EnsemblMetazoa" id="XP_793757"/>
    </source>
</evidence>
<dbReference type="Gene3D" id="1.20.5.170">
    <property type="match status" value="1"/>
</dbReference>
<dbReference type="InterPro" id="IPR046347">
    <property type="entry name" value="bZIP_sf"/>
</dbReference>
<evidence type="ECO:0000313" key="11">
    <source>
        <dbReference type="Proteomes" id="UP000007110"/>
    </source>
</evidence>
<feature type="compositionally biased region" description="Polar residues" evidence="8">
    <location>
        <begin position="664"/>
        <end position="676"/>
    </location>
</feature>
<dbReference type="PANTHER" id="PTHR46164">
    <property type="entry name" value="ATF6, ISOFORM C"/>
    <property type="match status" value="1"/>
</dbReference>
<comment type="similarity">
    <text evidence="2">Belongs to the bZIP family. ATF subfamily.</text>
</comment>
<evidence type="ECO:0000256" key="4">
    <source>
        <dbReference type="ARBA" id="ARBA00023125"/>
    </source>
</evidence>
<evidence type="ECO:0000256" key="7">
    <source>
        <dbReference type="SAM" id="Coils"/>
    </source>
</evidence>
<reference evidence="10" key="2">
    <citation type="submission" date="2021-01" db="UniProtKB">
        <authorList>
            <consortium name="EnsemblMetazoa"/>
        </authorList>
    </citation>
    <scope>IDENTIFICATION</scope>
</reference>
<dbReference type="PROSITE" id="PS50217">
    <property type="entry name" value="BZIP"/>
    <property type="match status" value="1"/>
</dbReference>
<feature type="domain" description="BZIP" evidence="9">
    <location>
        <begin position="305"/>
        <end position="366"/>
    </location>
</feature>
<dbReference type="PANTHER" id="PTHR46164:SF3">
    <property type="entry name" value="ATF6, ISOFORM C"/>
    <property type="match status" value="1"/>
</dbReference>
<dbReference type="Proteomes" id="UP000007110">
    <property type="component" value="Unassembled WGS sequence"/>
</dbReference>
<feature type="coiled-coil region" evidence="7">
    <location>
        <begin position="321"/>
        <end position="362"/>
    </location>
</feature>
<feature type="compositionally biased region" description="Basic residues" evidence="8">
    <location>
        <begin position="527"/>
        <end position="543"/>
    </location>
</feature>
<organism evidence="10 11">
    <name type="scientific">Strongylocentrotus purpuratus</name>
    <name type="common">Purple sea urchin</name>
    <dbReference type="NCBI Taxonomy" id="7668"/>
    <lineage>
        <taxon>Eukaryota</taxon>
        <taxon>Metazoa</taxon>
        <taxon>Echinodermata</taxon>
        <taxon>Eleutherozoa</taxon>
        <taxon>Echinozoa</taxon>
        <taxon>Echinoidea</taxon>
        <taxon>Euechinoidea</taxon>
        <taxon>Echinacea</taxon>
        <taxon>Camarodonta</taxon>
        <taxon>Echinidea</taxon>
        <taxon>Strongylocentrotidae</taxon>
        <taxon>Strongylocentrotus</taxon>
    </lineage>
</organism>
<comment type="subcellular location">
    <subcellularLocation>
        <location evidence="1">Membrane</location>
        <topology evidence="1">Single-pass membrane protein</topology>
    </subcellularLocation>
</comment>
<dbReference type="RefSeq" id="XP_793757.2">
    <property type="nucleotide sequence ID" value="XM_788664.4"/>
</dbReference>
<dbReference type="Pfam" id="PF00170">
    <property type="entry name" value="bZIP_1"/>
    <property type="match status" value="1"/>
</dbReference>
<dbReference type="GO" id="GO:0016020">
    <property type="term" value="C:membrane"/>
    <property type="evidence" value="ECO:0007669"/>
    <property type="project" value="UniProtKB-SubCell"/>
</dbReference>
<keyword evidence="6" id="KW-0539">Nucleus</keyword>
<evidence type="ECO:0000256" key="1">
    <source>
        <dbReference type="ARBA" id="ARBA00004167"/>
    </source>
</evidence>
<feature type="region of interest" description="Disordered" evidence="8">
    <location>
        <begin position="519"/>
        <end position="545"/>
    </location>
</feature>
<evidence type="ECO:0000256" key="5">
    <source>
        <dbReference type="ARBA" id="ARBA00023163"/>
    </source>
</evidence>
<evidence type="ECO:0000256" key="2">
    <source>
        <dbReference type="ARBA" id="ARBA00009050"/>
    </source>
</evidence>
<keyword evidence="7" id="KW-0175">Coiled coil</keyword>
<dbReference type="SUPFAM" id="SSF57959">
    <property type="entry name" value="Leucine zipper domain"/>
    <property type="match status" value="1"/>
</dbReference>
<feature type="region of interest" description="Disordered" evidence="8">
    <location>
        <begin position="98"/>
        <end position="166"/>
    </location>
</feature>
<dbReference type="InterPro" id="IPR051882">
    <property type="entry name" value="ATF_bZIP_TF"/>
</dbReference>
<keyword evidence="3" id="KW-0805">Transcription regulation</keyword>
<proteinExistence type="inferred from homology"/>
<feature type="compositionally biased region" description="Polar residues" evidence="8">
    <location>
        <begin position="126"/>
        <end position="136"/>
    </location>
</feature>
<feature type="compositionally biased region" description="Low complexity" evidence="8">
    <location>
        <begin position="115"/>
        <end position="125"/>
    </location>
</feature>
<feature type="region of interest" description="Disordered" evidence="8">
    <location>
        <begin position="647"/>
        <end position="696"/>
    </location>
</feature>
<dbReference type="CDD" id="cd14700">
    <property type="entry name" value="bZIP_ATF6"/>
    <property type="match status" value="1"/>
</dbReference>
<dbReference type="GO" id="GO:0003700">
    <property type="term" value="F:DNA-binding transcription factor activity"/>
    <property type="evidence" value="ECO:0007669"/>
    <property type="project" value="InterPro"/>
</dbReference>
<accession>A0A7M7RI63</accession>
<dbReference type="InterPro" id="IPR004827">
    <property type="entry name" value="bZIP"/>
</dbReference>
<dbReference type="SMART" id="SM00338">
    <property type="entry name" value="BRLZ"/>
    <property type="match status" value="1"/>
</dbReference>
<protein>
    <recommendedName>
        <fullName evidence="9">BZIP domain-containing protein</fullName>
    </recommendedName>
</protein>
<dbReference type="EnsemblMetazoa" id="XM_788664">
    <property type="protein sequence ID" value="XP_793757"/>
    <property type="gene ID" value="LOC589006"/>
</dbReference>
<evidence type="ECO:0000256" key="6">
    <source>
        <dbReference type="ARBA" id="ARBA00023242"/>
    </source>
</evidence>
<name>A0A7M7RI63_STRPU</name>
<keyword evidence="4" id="KW-0238">DNA-binding</keyword>
<keyword evidence="11" id="KW-1185">Reference proteome</keyword>
<evidence type="ECO:0000256" key="3">
    <source>
        <dbReference type="ARBA" id="ARBA00023015"/>
    </source>
</evidence>
<evidence type="ECO:0000259" key="9">
    <source>
        <dbReference type="PROSITE" id="PS50217"/>
    </source>
</evidence>
<sequence>MALQFMSNTDDKFLEDNLLSSEDWGDPGFYNGNHVRDLSEDLNVAEEMAFNSGLDEEDALSRSSDLLSSITSGDLSGDLSVDLTKTWLGMTDEEHHADTTSFTIKNEPLSPPPSSDSSDSSSESSQASQTLQNGNQAHVHIKLESPPLTPLRDSSTDSPSPPIGGQHTFFTIANGNLPNKVTKSLASGVINGAKKGVAIAPKPTNGAIKLPLAPKLEPVATKTSIHSPTKPTVTIKQIPAVRPTIIVKQSSPSPLATGRGSCAPPLAKQAKIIPVSAHNNIPSPTQPVQVVTQPCPPNVDVKAWKRQQRMIKNRESACLSRKKKKEYVQELECKAQILEKEIRRLRSENHSLRSKMETLVKENTTLKKMHSSLLSSPGRTATYLLGIVLIIGFNLSPLSLFNQNGGVASDFQTGSHAGRALLSFSESTNENASKLYSQSNPAILRHASIHDIMEDVHLWESIANQSASEVAIATMKEIRYLLPQGNTSCPHQMNITDTIRLTDVLQFWAKKQTVEQKKSKKVEELRKKKKKKKRGQPQYRRFRSGPALHVESDERALQLYDHFFQRTYDNLLEALNRRDDTFYVVSFSNDHLLLPATTHNNTHRPKMSLVMPTVTANESMWNTPKDHISMMQIDCEVVDTKVVHVKNHASTPPPVDDHNKTTYHRSSVPATPQHSDAATRGPLARAPPSYVATDEIGYHPRNLTAVNTP</sequence>
<dbReference type="OrthoDB" id="644067at2759"/>
<reference evidence="11" key="1">
    <citation type="submission" date="2015-02" db="EMBL/GenBank/DDBJ databases">
        <title>Genome sequencing for Strongylocentrotus purpuratus.</title>
        <authorList>
            <person name="Murali S."/>
            <person name="Liu Y."/>
            <person name="Vee V."/>
            <person name="English A."/>
            <person name="Wang M."/>
            <person name="Skinner E."/>
            <person name="Han Y."/>
            <person name="Muzny D.M."/>
            <person name="Worley K.C."/>
            <person name="Gibbs R.A."/>
        </authorList>
    </citation>
    <scope>NUCLEOTIDE SEQUENCE</scope>
</reference>